<evidence type="ECO:0000313" key="1">
    <source>
        <dbReference type="EMBL" id="GIY33512.1"/>
    </source>
</evidence>
<evidence type="ECO:0000313" key="2">
    <source>
        <dbReference type="Proteomes" id="UP001054837"/>
    </source>
</evidence>
<keyword evidence="2" id="KW-1185">Reference proteome</keyword>
<dbReference type="EMBL" id="BPLQ01007946">
    <property type="protein sequence ID" value="GIY33512.1"/>
    <property type="molecule type" value="Genomic_DNA"/>
</dbReference>
<reference evidence="1 2" key="1">
    <citation type="submission" date="2021-06" db="EMBL/GenBank/DDBJ databases">
        <title>Caerostris darwini draft genome.</title>
        <authorList>
            <person name="Kono N."/>
            <person name="Arakawa K."/>
        </authorList>
    </citation>
    <scope>NUCLEOTIDE SEQUENCE [LARGE SCALE GENOMIC DNA]</scope>
</reference>
<name>A0AAV4SMF2_9ARAC</name>
<dbReference type="AlphaFoldDB" id="A0AAV4SMF2"/>
<accession>A0AAV4SMF2</accession>
<proteinExistence type="predicted"/>
<sequence>MDGVAAYRVRFRCNTDGTQCLLPPDRGRHLLQLKALLLTPGERTLANEPRNDAVFCKVVHSGRWFVLLRNRPVVDSPHILEIEEVLFFGEMDQWGILLTFL</sequence>
<dbReference type="Proteomes" id="UP001054837">
    <property type="component" value="Unassembled WGS sequence"/>
</dbReference>
<comment type="caution">
    <text evidence="1">The sequence shown here is derived from an EMBL/GenBank/DDBJ whole genome shotgun (WGS) entry which is preliminary data.</text>
</comment>
<organism evidence="1 2">
    <name type="scientific">Caerostris darwini</name>
    <dbReference type="NCBI Taxonomy" id="1538125"/>
    <lineage>
        <taxon>Eukaryota</taxon>
        <taxon>Metazoa</taxon>
        <taxon>Ecdysozoa</taxon>
        <taxon>Arthropoda</taxon>
        <taxon>Chelicerata</taxon>
        <taxon>Arachnida</taxon>
        <taxon>Araneae</taxon>
        <taxon>Araneomorphae</taxon>
        <taxon>Entelegynae</taxon>
        <taxon>Araneoidea</taxon>
        <taxon>Araneidae</taxon>
        <taxon>Caerostris</taxon>
    </lineage>
</organism>
<protein>
    <submittedName>
        <fullName evidence="1">Uncharacterized protein</fullName>
    </submittedName>
</protein>
<gene>
    <name evidence="1" type="ORF">CDAR_105381</name>
</gene>